<comment type="similarity">
    <text evidence="1">Belongs to the Gfo/Idh/MocA family.</text>
</comment>
<reference evidence="5 6" key="1">
    <citation type="submission" date="2015-11" db="EMBL/GenBank/DDBJ databases">
        <title>Genomic analysis of 38 Legionella species identifies large and diverse effector repertoires.</title>
        <authorList>
            <person name="Burstein D."/>
            <person name="Amaro F."/>
            <person name="Zusman T."/>
            <person name="Lifshitz Z."/>
            <person name="Cohen O."/>
            <person name="Gilbert J.A."/>
            <person name="Pupko T."/>
            <person name="Shuman H.A."/>
            <person name="Segal G."/>
        </authorList>
    </citation>
    <scope>NUCLEOTIDE SEQUENCE [LARGE SCALE GENOMIC DNA]</scope>
    <source>
        <strain evidence="5 6">ATCC 51914</strain>
    </source>
</reference>
<protein>
    <submittedName>
        <fullName evidence="5">Myo-inositol-2-dehydrogenase</fullName>
    </submittedName>
</protein>
<keyword evidence="6" id="KW-1185">Reference proteome</keyword>
<evidence type="ECO:0000256" key="1">
    <source>
        <dbReference type="ARBA" id="ARBA00010928"/>
    </source>
</evidence>
<evidence type="ECO:0000259" key="4">
    <source>
        <dbReference type="Pfam" id="PF22725"/>
    </source>
</evidence>
<accession>A0A0W1A181</accession>
<proteinExistence type="inferred from homology"/>
<dbReference type="GO" id="GO:0016491">
    <property type="term" value="F:oxidoreductase activity"/>
    <property type="evidence" value="ECO:0007669"/>
    <property type="project" value="UniProtKB-KW"/>
</dbReference>
<dbReference type="InterPro" id="IPR055170">
    <property type="entry name" value="GFO_IDH_MocA-like_dom"/>
</dbReference>
<dbReference type="SUPFAM" id="SSF55347">
    <property type="entry name" value="Glyceraldehyde-3-phosphate dehydrogenase-like, C-terminal domain"/>
    <property type="match status" value="1"/>
</dbReference>
<dbReference type="InterPro" id="IPR000683">
    <property type="entry name" value="Gfo/Idh/MocA-like_OxRdtase_N"/>
</dbReference>
<dbReference type="STRING" id="66969.Lwal_3182"/>
<dbReference type="AlphaFoldDB" id="A0A0W1A181"/>
<dbReference type="Gene3D" id="3.40.50.720">
    <property type="entry name" value="NAD(P)-binding Rossmann-like Domain"/>
    <property type="match status" value="1"/>
</dbReference>
<dbReference type="InterPro" id="IPR036291">
    <property type="entry name" value="NAD(P)-bd_dom_sf"/>
</dbReference>
<dbReference type="PANTHER" id="PTHR42840">
    <property type="entry name" value="NAD(P)-BINDING ROSSMANN-FOLD SUPERFAMILY PROTEIN-RELATED"/>
    <property type="match status" value="1"/>
</dbReference>
<dbReference type="Gene3D" id="3.30.360.10">
    <property type="entry name" value="Dihydrodipicolinate Reductase, domain 2"/>
    <property type="match status" value="1"/>
</dbReference>
<dbReference type="SUPFAM" id="SSF51735">
    <property type="entry name" value="NAD(P)-binding Rossmann-fold domains"/>
    <property type="match status" value="1"/>
</dbReference>
<dbReference type="Pfam" id="PF22725">
    <property type="entry name" value="GFO_IDH_MocA_C3"/>
    <property type="match status" value="1"/>
</dbReference>
<dbReference type="PATRIC" id="fig|66969.6.peg.3470"/>
<dbReference type="Proteomes" id="UP000054729">
    <property type="component" value="Unassembled WGS sequence"/>
</dbReference>
<dbReference type="OrthoDB" id="9781031at2"/>
<evidence type="ECO:0000313" key="6">
    <source>
        <dbReference type="Proteomes" id="UP000054729"/>
    </source>
</evidence>
<keyword evidence="2" id="KW-0560">Oxidoreductase</keyword>
<sequence length="333" mass="37106">MNKRCRIGILGAGRIGKIHAENVKYHIPNCELVALADPNLDFQWAENLGIALMTHHSEEVINHPNIDAIIIASPSTQHIQHINDSIKAGKSVFCEKPIGINEEEIVSTLQAVRDSNTLLQIGFNRRFDPSFSNLRLRLKGGEIGSPQLIRITSRDPRCPSTEYIATSGGLFLDMTIHDFDMARYLAQSEVVEVYAMGAVLINPEFENLNDIDTAIIQLRFMNGTMATIDNSRQAVYGYDQRIEVFGSEGMLQANNIHEHSVSCLNANNSYSAKPQYFFLERYQQAFVEEIKAFCEAWKNSLPSPVSGNDALQALRIANAANQSLKTKLPVVLS</sequence>
<evidence type="ECO:0000256" key="2">
    <source>
        <dbReference type="ARBA" id="ARBA00023002"/>
    </source>
</evidence>
<dbReference type="InterPro" id="IPR030827">
    <property type="entry name" value="Myo_inos_IolG"/>
</dbReference>
<evidence type="ECO:0000259" key="3">
    <source>
        <dbReference type="Pfam" id="PF01408"/>
    </source>
</evidence>
<dbReference type="GO" id="GO:0000166">
    <property type="term" value="F:nucleotide binding"/>
    <property type="evidence" value="ECO:0007669"/>
    <property type="project" value="InterPro"/>
</dbReference>
<dbReference type="NCBIfam" id="TIGR04380">
    <property type="entry name" value="myo_inos_iolG"/>
    <property type="match status" value="1"/>
</dbReference>
<gene>
    <name evidence="5" type="primary">iolG_2</name>
    <name evidence="5" type="ORF">Lwal_3182</name>
</gene>
<name>A0A0W1A181_9GAMM</name>
<evidence type="ECO:0000313" key="5">
    <source>
        <dbReference type="EMBL" id="KTD75141.1"/>
    </source>
</evidence>
<dbReference type="EMBL" id="LNZB01000060">
    <property type="protein sequence ID" value="KTD75141.1"/>
    <property type="molecule type" value="Genomic_DNA"/>
</dbReference>
<dbReference type="Pfam" id="PF01408">
    <property type="entry name" value="GFO_IDH_MocA"/>
    <property type="match status" value="1"/>
</dbReference>
<dbReference type="FunFam" id="3.30.360.10:FF:000023">
    <property type="entry name" value="Inositol 2-dehydrogenase"/>
    <property type="match status" value="1"/>
</dbReference>
<feature type="domain" description="GFO/IDH/MocA-like oxidoreductase" evidence="4">
    <location>
        <begin position="134"/>
        <end position="251"/>
    </location>
</feature>
<comment type="caution">
    <text evidence="5">The sequence shown here is derived from an EMBL/GenBank/DDBJ whole genome shotgun (WGS) entry which is preliminary data.</text>
</comment>
<feature type="domain" description="Gfo/Idh/MocA-like oxidoreductase N-terminal" evidence="3">
    <location>
        <begin position="6"/>
        <end position="123"/>
    </location>
</feature>
<organism evidence="5 6">
    <name type="scientific">Legionella waltersii</name>
    <dbReference type="NCBI Taxonomy" id="66969"/>
    <lineage>
        <taxon>Bacteria</taxon>
        <taxon>Pseudomonadati</taxon>
        <taxon>Pseudomonadota</taxon>
        <taxon>Gammaproteobacteria</taxon>
        <taxon>Legionellales</taxon>
        <taxon>Legionellaceae</taxon>
        <taxon>Legionella</taxon>
    </lineage>
</organism>
<dbReference type="PANTHER" id="PTHR42840:SF3">
    <property type="entry name" value="BINDING ROSSMANN FOLD OXIDOREDUCTASE, PUTATIVE (AFU_ORTHOLOGUE AFUA_2G10240)-RELATED"/>
    <property type="match status" value="1"/>
</dbReference>